<sequence>MSVNRRRCVITALQAERVVAAYLGFDNVIDLQRFVIMWPCLEAVRLLYTLPGMTSINLEFPRTTEAHQATENSPRVGRSTDHVQPFWVVYVLIFMEHSVGVYETNAFEQNRARTAVAINNMSSYLWIPDHIVEEDDLPPSPILRPTVRFGESPIIPLHRCLCLLRYLEISHGSVTRREQYLDDRARYSIDEFEVTEHDVPWWMRHYL</sequence>
<protein>
    <submittedName>
        <fullName evidence="1">Uncharacterized protein</fullName>
    </submittedName>
</protein>
<dbReference type="OrthoDB" id="4343849at2759"/>
<dbReference type="HOGENOM" id="CLU_1326783_0_0_1"/>
<evidence type="ECO:0000313" key="2">
    <source>
        <dbReference type="Proteomes" id="UP000030104"/>
    </source>
</evidence>
<dbReference type="EMBL" id="JQGA01001333">
    <property type="protein sequence ID" value="KGO66987.1"/>
    <property type="molecule type" value="Genomic_DNA"/>
</dbReference>
<evidence type="ECO:0000313" key="1">
    <source>
        <dbReference type="EMBL" id="KGO66987.1"/>
    </source>
</evidence>
<dbReference type="PhylomeDB" id="A0A0A2KGN9"/>
<dbReference type="Proteomes" id="UP000030104">
    <property type="component" value="Unassembled WGS sequence"/>
</dbReference>
<comment type="caution">
    <text evidence="1">The sequence shown here is derived from an EMBL/GenBank/DDBJ whole genome shotgun (WGS) entry which is preliminary data.</text>
</comment>
<name>A0A0A2KGN9_PENIT</name>
<keyword evidence="2" id="KW-1185">Reference proteome</keyword>
<organism evidence="1 2">
    <name type="scientific">Penicillium italicum</name>
    <name type="common">Blue mold</name>
    <dbReference type="NCBI Taxonomy" id="40296"/>
    <lineage>
        <taxon>Eukaryota</taxon>
        <taxon>Fungi</taxon>
        <taxon>Dikarya</taxon>
        <taxon>Ascomycota</taxon>
        <taxon>Pezizomycotina</taxon>
        <taxon>Eurotiomycetes</taxon>
        <taxon>Eurotiomycetidae</taxon>
        <taxon>Eurotiales</taxon>
        <taxon>Aspergillaceae</taxon>
        <taxon>Penicillium</taxon>
    </lineage>
</organism>
<dbReference type="AlphaFoldDB" id="A0A0A2KGN9"/>
<reference evidence="1 2" key="1">
    <citation type="journal article" date="2015" name="Mol. Plant Microbe Interact.">
        <title>Genome, transcriptome, and functional analyses of Penicillium expansum provide new insights into secondary metabolism and pathogenicity.</title>
        <authorList>
            <person name="Ballester A.R."/>
            <person name="Marcet-Houben M."/>
            <person name="Levin E."/>
            <person name="Sela N."/>
            <person name="Selma-Lazaro C."/>
            <person name="Carmona L."/>
            <person name="Wisniewski M."/>
            <person name="Droby S."/>
            <person name="Gonzalez-Candelas L."/>
            <person name="Gabaldon T."/>
        </authorList>
    </citation>
    <scope>NUCLEOTIDE SEQUENCE [LARGE SCALE GENOMIC DNA]</scope>
    <source>
        <strain evidence="1 2">PHI-1</strain>
    </source>
</reference>
<gene>
    <name evidence="1" type="ORF">PITC_038670</name>
</gene>
<accession>A0A0A2KGN9</accession>
<proteinExistence type="predicted"/>